<evidence type="ECO:0000256" key="5">
    <source>
        <dbReference type="ARBA" id="ARBA00022723"/>
    </source>
</evidence>
<accession>A0A0P4RCL5</accession>
<evidence type="ECO:0000256" key="6">
    <source>
        <dbReference type="ARBA" id="ARBA00023002"/>
    </source>
</evidence>
<dbReference type="GO" id="GO:0016491">
    <property type="term" value="F:oxidoreductase activity"/>
    <property type="evidence" value="ECO:0007669"/>
    <property type="project" value="UniProtKB-KW"/>
</dbReference>
<dbReference type="SUPFAM" id="SSF50692">
    <property type="entry name" value="ADC-like"/>
    <property type="match status" value="1"/>
</dbReference>
<feature type="region of interest" description="Disordered" evidence="9">
    <location>
        <begin position="883"/>
        <end position="906"/>
    </location>
</feature>
<dbReference type="GO" id="GO:0009055">
    <property type="term" value="F:electron transfer activity"/>
    <property type="evidence" value="ECO:0007669"/>
    <property type="project" value="TreeGrafter"/>
</dbReference>
<evidence type="ECO:0000256" key="4">
    <source>
        <dbReference type="ARBA" id="ARBA00022485"/>
    </source>
</evidence>
<gene>
    <name evidence="11" type="ORF">TPA0598_07_01490</name>
</gene>
<comment type="similarity">
    <text evidence="3">Belongs to the prokaryotic molybdopterin-containing oxidoreductase family.</text>
</comment>
<feature type="region of interest" description="Disordered" evidence="9">
    <location>
        <begin position="354"/>
        <end position="388"/>
    </location>
</feature>
<dbReference type="InterPro" id="IPR006656">
    <property type="entry name" value="Mopterin_OxRdtase"/>
</dbReference>
<keyword evidence="8" id="KW-0411">Iron-sulfur</keyword>
<dbReference type="PROSITE" id="PS51669">
    <property type="entry name" value="4FE4S_MOW_BIS_MGD"/>
    <property type="match status" value="1"/>
</dbReference>
<dbReference type="RefSeq" id="WP_042157959.1">
    <property type="nucleotide sequence ID" value="NZ_BBNO01000007.1"/>
</dbReference>
<dbReference type="InterPro" id="IPR048158">
    <property type="entry name" value="Formate_DH_Act"/>
</dbReference>
<dbReference type="InterPro" id="IPR006657">
    <property type="entry name" value="MoPterin_dinucl-bd_dom"/>
</dbReference>
<keyword evidence="12" id="KW-1185">Reference proteome</keyword>
<dbReference type="GO" id="GO:0009061">
    <property type="term" value="P:anaerobic respiration"/>
    <property type="evidence" value="ECO:0007669"/>
    <property type="project" value="TreeGrafter"/>
</dbReference>
<dbReference type="GO" id="GO:0043546">
    <property type="term" value="F:molybdopterin cofactor binding"/>
    <property type="evidence" value="ECO:0007669"/>
    <property type="project" value="InterPro"/>
</dbReference>
<dbReference type="GO" id="GO:0051539">
    <property type="term" value="F:4 iron, 4 sulfur cluster binding"/>
    <property type="evidence" value="ECO:0007669"/>
    <property type="project" value="UniProtKB-KW"/>
</dbReference>
<dbReference type="InterPro" id="IPR006963">
    <property type="entry name" value="Mopterin_OxRdtase_4Fe-4S_dom"/>
</dbReference>
<dbReference type="AlphaFoldDB" id="A0A0P4RCL5"/>
<sequence length="1089" mass="120162">MGVRRLLRGWPAYRQLTGGDPLGRGRAAMSGRTEALRPRTDTADRVVASVCPYCAVGCGQQVYVKDERVVQIEGDPASPVSRGRLCPKGAATLQLTTGPARRHEVLYRRPYGTEWERLDLDTAMDMIAERVIELRRATWEWEADGRRVARTLGIASLGGATLDNEENYLIKKLLTGLGVVQVENQARVCHSSTVAGLGTSFGRGGATTFMQDLQHADCIVIEGSNFAEAHPVGFQWVMEAKARGAKIIHVDPRFTRTSALCDLHVPIRAGTDIAFLGGLIHHVLTEEKDFREYVLAYTNAATLVSEDFRDTEDLDGVFSGLDEAERRYDPASWQYEGTDVQAPAGDVEQLRDQRLRDAASSSHPPPGHAETHGAGGPQAHAGAPSDPTLRHPRCVYQILKRHYARYTPEMVERTCGVPRETFAEVCRALTENSGRERTSAFVYAVGWTQHSTGSQYIRAASVLQLLLGNIGRPGGGIQALRGHASIQGSSDIPTLFNLLPGYLPMPHAHTHEDLDTFVAASRTDKGFWGEMRAYTVSLLKAYYGDAATPANDFCFGHLPRLTGSHSTYDTVLAQLDGVCKGYFLMGENPAVGSANTRLQRLGMARLDWLVVRDFSLIESATWWQDGPEIETGELRTEDIGTEVFFLPAASHTEKSGSFTNTNRWLQWHHAAVEPQGDARSDLWFMYHLGRRIKEKLAASTDPMDRMVQDLTWDYPVAGPLQEPVAAAVLAEINGHGPDGAPLSTYTELKDDGSTRCGCWIYCGVFADGVNQAARRTPHTEQDWVAARWAWSWPANRRILYNRASAAPDGTPWSARKAYVWWDADHGRWTGRDVPDFIPDRAPDHVPPPGATGPDALRGDDPFIMQADGKGWLYAPSGLHDGPLPTHYEPQDSPFTSALHPGRSRSPTRQLYVREGNRYHPSGDEPGAGVYPYVLTTYRLTEHFTAGGMSRWSPYLAELQPELFCEVSPRLAAERGLEHSGWATIITARNAIEARVAVTDRMRTLTVHGRPVHQIGLPFHWGPNGVVTGDAPNELVAIALDPNSHIQEDKALTADIRPGRRPRGPALPRLVADYRRRAGITEHTGEDQRP</sequence>
<keyword evidence="4" id="KW-0004">4Fe-4S</keyword>
<evidence type="ECO:0000259" key="10">
    <source>
        <dbReference type="PROSITE" id="PS51669"/>
    </source>
</evidence>
<evidence type="ECO:0000313" key="12">
    <source>
        <dbReference type="Proteomes" id="UP000048965"/>
    </source>
</evidence>
<comment type="caution">
    <text evidence="11">The sequence shown here is derived from an EMBL/GenBank/DDBJ whole genome shotgun (WGS) entry which is preliminary data.</text>
</comment>
<evidence type="ECO:0000256" key="7">
    <source>
        <dbReference type="ARBA" id="ARBA00023004"/>
    </source>
</evidence>
<dbReference type="EMBL" id="BBNO01000007">
    <property type="protein sequence ID" value="GAO10425.1"/>
    <property type="molecule type" value="Genomic_DNA"/>
</dbReference>
<evidence type="ECO:0000256" key="9">
    <source>
        <dbReference type="SAM" id="MobiDB-lite"/>
    </source>
</evidence>
<dbReference type="OrthoDB" id="9759518at2"/>
<protein>
    <submittedName>
        <fullName evidence="11">Putative formate dehydrogenase alpha subunit</fullName>
    </submittedName>
</protein>
<organism evidence="11 12">
    <name type="scientific">Streptomyces lydicamycinicus</name>
    <dbReference type="NCBI Taxonomy" id="1546107"/>
    <lineage>
        <taxon>Bacteria</taxon>
        <taxon>Bacillati</taxon>
        <taxon>Actinomycetota</taxon>
        <taxon>Actinomycetes</taxon>
        <taxon>Kitasatosporales</taxon>
        <taxon>Streptomycetaceae</taxon>
        <taxon>Streptomyces</taxon>
    </lineage>
</organism>
<dbReference type="CDD" id="cd02792">
    <property type="entry name" value="MopB_CT_Formate-Dh-Na-like"/>
    <property type="match status" value="1"/>
</dbReference>
<evidence type="ECO:0000256" key="3">
    <source>
        <dbReference type="ARBA" id="ARBA00010312"/>
    </source>
</evidence>
<dbReference type="Pfam" id="PF00384">
    <property type="entry name" value="Molybdopterin"/>
    <property type="match status" value="2"/>
</dbReference>
<dbReference type="Gene3D" id="3.40.228.10">
    <property type="entry name" value="Dimethylsulfoxide Reductase, domain 2"/>
    <property type="match status" value="2"/>
</dbReference>
<reference evidence="11 12" key="2">
    <citation type="journal article" date="2015" name="Stand. Genomic Sci.">
        <title>Draft genome sequence of marine-derived Streptomyces sp. TP-A0598, a producer of anti-MRSA antibiotic lydicamycins.</title>
        <authorList>
            <person name="Komaki H."/>
            <person name="Ichikawa N."/>
            <person name="Hosoyama A."/>
            <person name="Fujita N."/>
            <person name="Igarashi Y."/>
        </authorList>
    </citation>
    <scope>NUCLEOTIDE SEQUENCE [LARGE SCALE GENOMIC DNA]</scope>
    <source>
        <strain evidence="11 12">NBRC 110027</strain>
    </source>
</reference>
<comment type="cofactor">
    <cofactor evidence="1">
        <name>[4Fe-4S] cluster</name>
        <dbReference type="ChEBI" id="CHEBI:49883"/>
    </cofactor>
</comment>
<dbReference type="GO" id="GO:0030313">
    <property type="term" value="C:cell envelope"/>
    <property type="evidence" value="ECO:0007669"/>
    <property type="project" value="UniProtKB-SubCell"/>
</dbReference>
<dbReference type="PANTHER" id="PTHR43598">
    <property type="entry name" value="TUNGSTEN-CONTAINING FORMYLMETHANOFURAN DEHYDROGENASE 2 SUBUNIT B"/>
    <property type="match status" value="1"/>
</dbReference>
<evidence type="ECO:0000256" key="8">
    <source>
        <dbReference type="ARBA" id="ARBA00023014"/>
    </source>
</evidence>
<evidence type="ECO:0000256" key="1">
    <source>
        <dbReference type="ARBA" id="ARBA00001966"/>
    </source>
</evidence>
<dbReference type="Pfam" id="PF01568">
    <property type="entry name" value="Molydop_binding"/>
    <property type="match status" value="1"/>
</dbReference>
<dbReference type="PANTHER" id="PTHR43598:SF1">
    <property type="entry name" value="FORMATE DEHYDROGENASE-O MAJOR SUBUNIT"/>
    <property type="match status" value="1"/>
</dbReference>
<dbReference type="NCBIfam" id="NF041513">
    <property type="entry name" value="formate_DH_Act"/>
    <property type="match status" value="1"/>
</dbReference>
<reference evidence="12" key="1">
    <citation type="submission" date="2014-09" db="EMBL/GenBank/DDBJ databases">
        <title>Whole genome shotgun sequence of Streptomyces sp. NBRC 110027.</title>
        <authorList>
            <person name="Komaki H."/>
            <person name="Ichikawa N."/>
            <person name="Katano-Makiyama Y."/>
            <person name="Hosoyama A."/>
            <person name="Hashimoto M."/>
            <person name="Uohara A."/>
            <person name="Kitahashi Y."/>
            <person name="Ohji S."/>
            <person name="Kimura A."/>
            <person name="Yamazoe A."/>
            <person name="Igarashi Y."/>
            <person name="Fujita N."/>
        </authorList>
    </citation>
    <scope>NUCLEOTIDE SEQUENCE [LARGE SCALE GENOMIC DNA]</scope>
    <source>
        <strain evidence="12">NBRC 110027</strain>
    </source>
</reference>
<keyword evidence="5" id="KW-0479">Metal-binding</keyword>
<dbReference type="GO" id="GO:0030151">
    <property type="term" value="F:molybdenum ion binding"/>
    <property type="evidence" value="ECO:0007669"/>
    <property type="project" value="TreeGrafter"/>
</dbReference>
<dbReference type="Gene3D" id="3.30.200.210">
    <property type="match status" value="1"/>
</dbReference>
<dbReference type="SMART" id="SM00926">
    <property type="entry name" value="Molybdop_Fe4S4"/>
    <property type="match status" value="1"/>
</dbReference>
<dbReference type="Proteomes" id="UP000048965">
    <property type="component" value="Unassembled WGS sequence"/>
</dbReference>
<dbReference type="InterPro" id="IPR009010">
    <property type="entry name" value="Asp_de-COase-like_dom_sf"/>
</dbReference>
<proteinExistence type="inferred from homology"/>
<feature type="domain" description="4Fe-4S Mo/W bis-MGD-type" evidence="10">
    <location>
        <begin position="44"/>
        <end position="100"/>
    </location>
</feature>
<name>A0A0P4RCL5_9ACTN</name>
<dbReference type="SUPFAM" id="SSF53706">
    <property type="entry name" value="Formate dehydrogenase/DMSO reductase, domains 1-3"/>
    <property type="match status" value="1"/>
</dbReference>
<dbReference type="Pfam" id="PF04879">
    <property type="entry name" value="Molybdop_Fe4S4"/>
    <property type="match status" value="1"/>
</dbReference>
<dbReference type="Gene3D" id="2.40.40.20">
    <property type="match status" value="1"/>
</dbReference>
<evidence type="ECO:0000256" key="2">
    <source>
        <dbReference type="ARBA" id="ARBA00004196"/>
    </source>
</evidence>
<dbReference type="Gene3D" id="3.40.50.740">
    <property type="match status" value="1"/>
</dbReference>
<evidence type="ECO:0000313" key="11">
    <source>
        <dbReference type="EMBL" id="GAO10425.1"/>
    </source>
</evidence>
<keyword evidence="6" id="KW-0560">Oxidoreductase</keyword>
<keyword evidence="7" id="KW-0408">Iron</keyword>
<comment type="subcellular location">
    <subcellularLocation>
        <location evidence="2">Cell envelope</location>
    </subcellularLocation>
</comment>